<keyword evidence="3" id="KW-1185">Reference proteome</keyword>
<evidence type="ECO:0008006" key="4">
    <source>
        <dbReference type="Google" id="ProtNLM"/>
    </source>
</evidence>
<feature type="region of interest" description="Disordered" evidence="1">
    <location>
        <begin position="440"/>
        <end position="477"/>
    </location>
</feature>
<accession>A0ABQ2RW25</accession>
<gene>
    <name evidence="2" type="ORF">GCM10008959_25270</name>
</gene>
<comment type="caution">
    <text evidence="2">The sequence shown here is derived from an EMBL/GenBank/DDBJ whole genome shotgun (WGS) entry which is preliminary data.</text>
</comment>
<name>A0ABQ2RW25_9DEIO</name>
<protein>
    <recommendedName>
        <fullName evidence="4">Phage portal protein</fullName>
    </recommendedName>
</protein>
<evidence type="ECO:0000256" key="1">
    <source>
        <dbReference type="SAM" id="MobiDB-lite"/>
    </source>
</evidence>
<dbReference type="RefSeq" id="WP_189065353.1">
    <property type="nucleotide sequence ID" value="NZ_BMQM01000017.1"/>
</dbReference>
<reference evidence="3" key="1">
    <citation type="journal article" date="2019" name="Int. J. Syst. Evol. Microbiol.">
        <title>The Global Catalogue of Microorganisms (GCM) 10K type strain sequencing project: providing services to taxonomists for standard genome sequencing and annotation.</title>
        <authorList>
            <consortium name="The Broad Institute Genomics Platform"/>
            <consortium name="The Broad Institute Genome Sequencing Center for Infectious Disease"/>
            <person name="Wu L."/>
            <person name="Ma J."/>
        </authorList>
    </citation>
    <scope>NUCLEOTIDE SEQUENCE [LARGE SCALE GENOMIC DNA]</scope>
    <source>
        <strain evidence="3">JCM 31404</strain>
    </source>
</reference>
<proteinExistence type="predicted"/>
<sequence>MQDLLPRRRARASPQARQAVTGRASWGIANLTRSLRSSGRQLGTQRSAENPGAMLDRIAGAYLGYPGDTRTRLTGVLRMLLQSDEDVSGAASDYLAIVNPGHTIEFTGSRKAVKAARAELDTWAATIFPEGGGLDGLINNQILELLASPASSVEWPTDDTRSGVIGAVVVPAERIAVGYDPTTGGRTYHQVGVAINPIELDPATYLYAPLLTMGGDPHGIPMFLSALRSLDRKTRLIDNVDRVIDLMRKIALVGVELPLPSPQELGLTDAQDPRYAELKAEYTNQAADMILGLADEGLFVGPEGTKFSINNITHSLTGLDAVTLENNRRVWSGLHTTGFMRGHMDSTTEALAKIVYPMIEARATNIQAVLARQLEFGLNLHLRLRGIRAVAYVRFQQAQSAFKQAEAEAYKTRMEAHQIGKAIAGKAYARRFADDLDFSDDEDQHAPAWADTWDDNAGTPAPPPPAPSSNPDALITARYAYHPRERRYVHAPTPQE</sequence>
<evidence type="ECO:0000313" key="2">
    <source>
        <dbReference type="EMBL" id="GGR62258.1"/>
    </source>
</evidence>
<dbReference type="EMBL" id="BMQM01000017">
    <property type="protein sequence ID" value="GGR62258.1"/>
    <property type="molecule type" value="Genomic_DNA"/>
</dbReference>
<evidence type="ECO:0000313" key="3">
    <source>
        <dbReference type="Proteomes" id="UP000634308"/>
    </source>
</evidence>
<organism evidence="2 3">
    <name type="scientific">Deinococcus seoulensis</name>
    <dbReference type="NCBI Taxonomy" id="1837379"/>
    <lineage>
        <taxon>Bacteria</taxon>
        <taxon>Thermotogati</taxon>
        <taxon>Deinococcota</taxon>
        <taxon>Deinococci</taxon>
        <taxon>Deinococcales</taxon>
        <taxon>Deinococcaceae</taxon>
        <taxon>Deinococcus</taxon>
    </lineage>
</organism>
<dbReference type="Proteomes" id="UP000634308">
    <property type="component" value="Unassembled WGS sequence"/>
</dbReference>